<dbReference type="InterPro" id="IPR013430">
    <property type="entry name" value="Toxin_antidote_HigA"/>
</dbReference>
<comment type="caution">
    <text evidence="3">The sequence shown here is derived from an EMBL/GenBank/DDBJ whole genome shotgun (WGS) entry which is preliminary data.</text>
</comment>
<evidence type="ECO:0000313" key="4">
    <source>
        <dbReference type="Proteomes" id="UP000811899"/>
    </source>
</evidence>
<dbReference type="GO" id="GO:0003677">
    <property type="term" value="F:DNA binding"/>
    <property type="evidence" value="ECO:0007669"/>
    <property type="project" value="UniProtKB-KW"/>
</dbReference>
<sequence length="100" mass="11366">MSTRDLPPVHPGEILLEDFLNPMGISRYRLAKSIGVLQRRIDEICASKRSITADTALRLARFFGTDAQSWMNLQTEYDLTTAATLSERIEREVKPWKDAA</sequence>
<dbReference type="AlphaFoldDB" id="A0AAW4LF96"/>
<feature type="domain" description="HTH cro/C1-type" evidence="2">
    <location>
        <begin position="18"/>
        <end position="67"/>
    </location>
</feature>
<dbReference type="RefSeq" id="WP_214172614.1">
    <property type="nucleotide sequence ID" value="NZ_JAHCVJ010000007.1"/>
</dbReference>
<gene>
    <name evidence="3" type="ORF">KI809_16165</name>
</gene>
<protein>
    <submittedName>
        <fullName evidence="3">HigA family addiction module antidote protein</fullName>
    </submittedName>
</protein>
<reference evidence="3 4" key="1">
    <citation type="submission" date="2021-05" db="EMBL/GenBank/DDBJ databases">
        <title>The draft genome of Geobacter pelophilus DSM 12255.</title>
        <authorList>
            <person name="Xu Z."/>
            <person name="Masuda Y."/>
            <person name="Itoh H."/>
            <person name="Senoo K."/>
        </authorList>
    </citation>
    <scope>NUCLEOTIDE SEQUENCE [LARGE SCALE GENOMIC DNA]</scope>
    <source>
        <strain evidence="3 4">DSM 12255</strain>
    </source>
</reference>
<evidence type="ECO:0000313" key="3">
    <source>
        <dbReference type="EMBL" id="MBT0665846.1"/>
    </source>
</evidence>
<dbReference type="Pfam" id="PF01381">
    <property type="entry name" value="HTH_3"/>
    <property type="match status" value="1"/>
</dbReference>
<name>A0AAW4LF96_9BACT</name>
<dbReference type="InterPro" id="IPR001387">
    <property type="entry name" value="Cro/C1-type_HTH"/>
</dbReference>
<dbReference type="InterPro" id="IPR010982">
    <property type="entry name" value="Lambda_DNA-bd_dom_sf"/>
</dbReference>
<dbReference type="CDD" id="cd00093">
    <property type="entry name" value="HTH_XRE"/>
    <property type="match status" value="1"/>
</dbReference>
<accession>A0AAW4LF96</accession>
<dbReference type="PANTHER" id="PTHR36924">
    <property type="entry name" value="ANTITOXIN HIGA-1"/>
    <property type="match status" value="1"/>
</dbReference>
<dbReference type="NCBIfam" id="TIGR02607">
    <property type="entry name" value="antidote_HigA"/>
    <property type="match status" value="1"/>
</dbReference>
<dbReference type="PANTHER" id="PTHR36924:SF1">
    <property type="entry name" value="ANTITOXIN HIGA-1"/>
    <property type="match status" value="1"/>
</dbReference>
<dbReference type="EMBL" id="JAHCVJ010000007">
    <property type="protein sequence ID" value="MBT0665846.1"/>
    <property type="molecule type" value="Genomic_DNA"/>
</dbReference>
<dbReference type="Gene3D" id="1.10.260.40">
    <property type="entry name" value="lambda repressor-like DNA-binding domains"/>
    <property type="match status" value="1"/>
</dbReference>
<proteinExistence type="predicted"/>
<dbReference type="Proteomes" id="UP000811899">
    <property type="component" value="Unassembled WGS sequence"/>
</dbReference>
<keyword evidence="1" id="KW-0238">DNA-binding</keyword>
<organism evidence="3 4">
    <name type="scientific">Geoanaerobacter pelophilus</name>
    <dbReference type="NCBI Taxonomy" id="60036"/>
    <lineage>
        <taxon>Bacteria</taxon>
        <taxon>Pseudomonadati</taxon>
        <taxon>Thermodesulfobacteriota</taxon>
        <taxon>Desulfuromonadia</taxon>
        <taxon>Geobacterales</taxon>
        <taxon>Geobacteraceae</taxon>
        <taxon>Geoanaerobacter</taxon>
    </lineage>
</organism>
<dbReference type="SUPFAM" id="SSF47413">
    <property type="entry name" value="lambda repressor-like DNA-binding domains"/>
    <property type="match status" value="1"/>
</dbReference>
<evidence type="ECO:0000256" key="1">
    <source>
        <dbReference type="ARBA" id="ARBA00023125"/>
    </source>
</evidence>
<evidence type="ECO:0000259" key="2">
    <source>
        <dbReference type="Pfam" id="PF01381"/>
    </source>
</evidence>
<keyword evidence="4" id="KW-1185">Reference proteome</keyword>